<dbReference type="EMBL" id="AZBU02000011">
    <property type="protein sequence ID" value="TKR60893.1"/>
    <property type="molecule type" value="Genomic_DNA"/>
</dbReference>
<dbReference type="OrthoDB" id="2019384at2759"/>
<evidence type="ECO:0000313" key="4">
    <source>
        <dbReference type="Proteomes" id="UP000298663"/>
    </source>
</evidence>
<feature type="compositionally biased region" description="Basic residues" evidence="1">
    <location>
        <begin position="198"/>
        <end position="210"/>
    </location>
</feature>
<feature type="region of interest" description="Disordered" evidence="1">
    <location>
        <begin position="193"/>
        <end position="244"/>
    </location>
</feature>
<gene>
    <name evidence="3" type="ORF">L596_028075</name>
</gene>
<feature type="transmembrane region" description="Helical" evidence="2">
    <location>
        <begin position="139"/>
        <end position="158"/>
    </location>
</feature>
<comment type="caution">
    <text evidence="3">The sequence shown here is derived from an EMBL/GenBank/DDBJ whole genome shotgun (WGS) entry which is preliminary data.</text>
</comment>
<organism evidence="3 4">
    <name type="scientific">Steinernema carpocapsae</name>
    <name type="common">Entomopathogenic nematode</name>
    <dbReference type="NCBI Taxonomy" id="34508"/>
    <lineage>
        <taxon>Eukaryota</taxon>
        <taxon>Metazoa</taxon>
        <taxon>Ecdysozoa</taxon>
        <taxon>Nematoda</taxon>
        <taxon>Chromadorea</taxon>
        <taxon>Rhabditida</taxon>
        <taxon>Tylenchina</taxon>
        <taxon>Panagrolaimomorpha</taxon>
        <taxon>Strongyloidoidea</taxon>
        <taxon>Steinernematidae</taxon>
        <taxon>Steinernema</taxon>
    </lineage>
</organism>
<dbReference type="Proteomes" id="UP000298663">
    <property type="component" value="Unassembled WGS sequence"/>
</dbReference>
<evidence type="ECO:0008006" key="5">
    <source>
        <dbReference type="Google" id="ProtNLM"/>
    </source>
</evidence>
<proteinExistence type="predicted"/>
<evidence type="ECO:0000313" key="3">
    <source>
        <dbReference type="EMBL" id="TKR60893.1"/>
    </source>
</evidence>
<name>A0A4U5LXH2_STECR</name>
<evidence type="ECO:0000256" key="1">
    <source>
        <dbReference type="SAM" id="MobiDB-lite"/>
    </source>
</evidence>
<keyword evidence="2" id="KW-0472">Membrane</keyword>
<reference evidence="3 4" key="2">
    <citation type="journal article" date="2019" name="G3 (Bethesda)">
        <title>Hybrid Assembly of the Genome of the Entomopathogenic Nematode Steinernema carpocapsae Identifies the X-Chromosome.</title>
        <authorList>
            <person name="Serra L."/>
            <person name="Macchietto M."/>
            <person name="Macias-Munoz A."/>
            <person name="McGill C.J."/>
            <person name="Rodriguez I.M."/>
            <person name="Rodriguez B."/>
            <person name="Murad R."/>
            <person name="Mortazavi A."/>
        </authorList>
    </citation>
    <scope>NUCLEOTIDE SEQUENCE [LARGE SCALE GENOMIC DNA]</scope>
    <source>
        <strain evidence="3 4">ALL</strain>
    </source>
</reference>
<keyword evidence="4" id="KW-1185">Reference proteome</keyword>
<accession>A0A4U5LXH2</accession>
<reference evidence="3 4" key="1">
    <citation type="journal article" date="2015" name="Genome Biol.">
        <title>Comparative genomics of Steinernema reveals deeply conserved gene regulatory networks.</title>
        <authorList>
            <person name="Dillman A.R."/>
            <person name="Macchietto M."/>
            <person name="Porter C.F."/>
            <person name="Rogers A."/>
            <person name="Williams B."/>
            <person name="Antoshechkin I."/>
            <person name="Lee M.M."/>
            <person name="Goodwin Z."/>
            <person name="Lu X."/>
            <person name="Lewis E.E."/>
            <person name="Goodrich-Blair H."/>
            <person name="Stock S.P."/>
            <person name="Adams B.J."/>
            <person name="Sternberg P.W."/>
            <person name="Mortazavi A."/>
        </authorList>
    </citation>
    <scope>NUCLEOTIDE SEQUENCE [LARGE SCALE GENOMIC DNA]</scope>
    <source>
        <strain evidence="3 4">ALL</strain>
    </source>
</reference>
<sequence length="244" mass="27731">MLSPLRSKTIRKSRLLLPLTLLVNVDLNLLFCPSLKFLQSYSNLFFSLSLSSLAFPQKTPFKPRVFPPSHSFQTPARFEFSAALPHRFSSSPNGANIDVSSPEALSRSAIAHSSAMNGGAGSLFSHDHFVPSPDVVTSIVLPTILFCILMVIAMLIGINKCKQWELDKVVEMRRTRRVLERITHRLRERNFRTIERRSQKHPQTKHRRRGTLTNDTEFDGTSAVFRESPEKRNFASAKLRRRAS</sequence>
<protein>
    <recommendedName>
        <fullName evidence="5">Transmembrane protein</fullName>
    </recommendedName>
</protein>
<evidence type="ECO:0000256" key="2">
    <source>
        <dbReference type="SAM" id="Phobius"/>
    </source>
</evidence>
<keyword evidence="2" id="KW-0812">Transmembrane</keyword>
<keyword evidence="2" id="KW-1133">Transmembrane helix</keyword>
<dbReference type="AlphaFoldDB" id="A0A4U5LXH2"/>